<feature type="transmembrane region" description="Helical" evidence="1">
    <location>
        <begin position="100"/>
        <end position="117"/>
    </location>
</feature>
<name>A0A2M8F4I8_9BACT</name>
<dbReference type="Proteomes" id="UP000231383">
    <property type="component" value="Unassembled WGS sequence"/>
</dbReference>
<evidence type="ECO:0000313" key="3">
    <source>
        <dbReference type="Proteomes" id="UP000231383"/>
    </source>
</evidence>
<keyword evidence="1" id="KW-0812">Transmembrane</keyword>
<reference evidence="3" key="1">
    <citation type="submission" date="2017-09" db="EMBL/GenBank/DDBJ databases">
        <title>Depth-based differentiation of microbial function through sediment-hosted aquifers and enrichment of novel symbionts in the deep terrestrial subsurface.</title>
        <authorList>
            <person name="Probst A.J."/>
            <person name="Ladd B."/>
            <person name="Jarett J.K."/>
            <person name="Geller-Mcgrath D.E."/>
            <person name="Sieber C.M.K."/>
            <person name="Emerson J.B."/>
            <person name="Anantharaman K."/>
            <person name="Thomas B.C."/>
            <person name="Malmstrom R."/>
            <person name="Stieglmeier M."/>
            <person name="Klingl A."/>
            <person name="Woyke T."/>
            <person name="Ryan C.M."/>
            <person name="Banfield J.F."/>
        </authorList>
    </citation>
    <scope>NUCLEOTIDE SEQUENCE [LARGE SCALE GENOMIC DNA]</scope>
</reference>
<evidence type="ECO:0000313" key="2">
    <source>
        <dbReference type="EMBL" id="PJC34209.1"/>
    </source>
</evidence>
<feature type="transmembrane region" description="Helical" evidence="1">
    <location>
        <begin position="336"/>
        <end position="352"/>
    </location>
</feature>
<accession>A0A2M8F4I8</accession>
<feature type="transmembrane region" description="Helical" evidence="1">
    <location>
        <begin position="123"/>
        <end position="140"/>
    </location>
</feature>
<sequence length="546" mass="63581">MKYLTHALKSFFHGKTLIILALLFLLIRIPLLDQMYLLHDERDIVLTGYSIARSGFDLNGLFLPLSFENIHPKTSFLTIYYTAIWWLLIPFRSVDTARMLFVLTTTLFPFLIFHLIQTITKKSTVALMSAVVFCFNPWIFHMSRLALEVNLALVLSLAASILLLREKRVWSYVFFFLAFYTYQGYRILIPFLLIYLELYFIHKKGIKKTFIDICKSIGFFIFLVLSSLGIDKSVTNRRLEELIFFDVKYLSNDVVYKRNSSIAPTILEVLFFNKVTASIDYILNIISEGVGFKFLFKQGDPDPVNGTASAGQFFMPYSIFFYLGIIYSGIKKKWKYIYPIGFIIVGMTPSMINSSSTTFAFRSSFSSVGFSFLIGAGVVFFFSLIKSFSKTNKRIILSVLLGLFLVSTTHFAFNYYYRRPIIVSEHFFERERQLAQYLMKNTDRPINIYTTEPSELYLSYILIDSTIPFENIRGDYSNTKTMKVNNKNFINCNAEKNFLQKEYEKMTIISEACLNEKQYSLLQSNLRIVRIPYHDYSFKSAYFIFE</sequence>
<feature type="transmembrane region" description="Helical" evidence="1">
    <location>
        <begin position="397"/>
        <end position="417"/>
    </location>
</feature>
<keyword evidence="1" id="KW-1133">Transmembrane helix</keyword>
<feature type="transmembrane region" description="Helical" evidence="1">
    <location>
        <begin position="147"/>
        <end position="164"/>
    </location>
</feature>
<dbReference type="EMBL" id="PFSC01000005">
    <property type="protein sequence ID" value="PJC34209.1"/>
    <property type="molecule type" value="Genomic_DNA"/>
</dbReference>
<feature type="transmembrane region" description="Helical" evidence="1">
    <location>
        <begin position="364"/>
        <end position="385"/>
    </location>
</feature>
<evidence type="ECO:0008006" key="4">
    <source>
        <dbReference type="Google" id="ProtNLM"/>
    </source>
</evidence>
<feature type="transmembrane region" description="Helical" evidence="1">
    <location>
        <begin position="70"/>
        <end position="88"/>
    </location>
</feature>
<comment type="caution">
    <text evidence="2">The sequence shown here is derived from an EMBL/GenBank/DDBJ whole genome shotgun (WGS) entry which is preliminary data.</text>
</comment>
<dbReference type="AlphaFoldDB" id="A0A2M8F4I8"/>
<organism evidence="2 3">
    <name type="scientific">Candidatus Roizmanbacteria bacterium CG_4_9_14_0_2_um_filter_39_13</name>
    <dbReference type="NCBI Taxonomy" id="1974839"/>
    <lineage>
        <taxon>Bacteria</taxon>
        <taxon>Candidatus Roizmaniibacteriota</taxon>
    </lineage>
</organism>
<feature type="transmembrane region" description="Helical" evidence="1">
    <location>
        <begin position="310"/>
        <end position="329"/>
    </location>
</feature>
<proteinExistence type="predicted"/>
<feature type="transmembrane region" description="Helical" evidence="1">
    <location>
        <begin position="210"/>
        <end position="230"/>
    </location>
</feature>
<feature type="transmembrane region" description="Helical" evidence="1">
    <location>
        <begin position="170"/>
        <end position="198"/>
    </location>
</feature>
<evidence type="ECO:0000256" key="1">
    <source>
        <dbReference type="SAM" id="Phobius"/>
    </source>
</evidence>
<feature type="transmembrane region" description="Helical" evidence="1">
    <location>
        <begin position="12"/>
        <end position="31"/>
    </location>
</feature>
<gene>
    <name evidence="2" type="ORF">CO051_00225</name>
</gene>
<protein>
    <recommendedName>
        <fullName evidence="4">Glycosyltransferase RgtA/B/C/D-like domain-containing protein</fullName>
    </recommendedName>
</protein>
<keyword evidence="1" id="KW-0472">Membrane</keyword>